<dbReference type="EMBL" id="FNBJ01000011">
    <property type="protein sequence ID" value="SDF41154.1"/>
    <property type="molecule type" value="Genomic_DNA"/>
</dbReference>
<evidence type="ECO:0000313" key="8">
    <source>
        <dbReference type="Proteomes" id="UP000198612"/>
    </source>
</evidence>
<dbReference type="Pfam" id="PF04025">
    <property type="entry name" value="RemA-like"/>
    <property type="match status" value="1"/>
</dbReference>
<evidence type="ECO:0000313" key="4">
    <source>
        <dbReference type="EMBL" id="SDI74817.1"/>
    </source>
</evidence>
<evidence type="ECO:0000313" key="12">
    <source>
        <dbReference type="Proteomes" id="UP000295472"/>
    </source>
</evidence>
<evidence type="ECO:0000313" key="3">
    <source>
        <dbReference type="EMBL" id="SDF41154.1"/>
    </source>
</evidence>
<evidence type="ECO:0000313" key="14">
    <source>
        <dbReference type="Proteomes" id="UP000324896"/>
    </source>
</evidence>
<organism evidence="2 14">
    <name type="scientific">Halanaerobium congolense</name>
    <dbReference type="NCBI Taxonomy" id="54121"/>
    <lineage>
        <taxon>Bacteria</taxon>
        <taxon>Bacillati</taxon>
        <taxon>Bacillota</taxon>
        <taxon>Clostridia</taxon>
        <taxon>Halanaerobiales</taxon>
        <taxon>Halanaerobiaceae</taxon>
        <taxon>Halanaerobium</taxon>
    </lineage>
</organism>
<gene>
    <name evidence="6" type="ORF">BY453_1033</name>
    <name evidence="7" type="ORF">C7954_1453</name>
    <name evidence="1" type="ORF">C8C78_11757</name>
    <name evidence="2" type="ORF">SAMN04488597_1023</name>
    <name evidence="3" type="ORF">SAMN04488598_11180</name>
    <name evidence="5" type="ORF">SAMN04515652_11181</name>
    <name evidence="4" type="ORF">SAMN04515654_11365</name>
</gene>
<dbReference type="EMBL" id="SOAA01000003">
    <property type="protein sequence ID" value="TDS33848.1"/>
    <property type="molecule type" value="Genomic_DNA"/>
</dbReference>
<dbReference type="EMBL" id="FOHG01000011">
    <property type="protein sequence ID" value="SES92316.1"/>
    <property type="molecule type" value="Genomic_DNA"/>
</dbReference>
<evidence type="ECO:0000313" key="6">
    <source>
        <dbReference type="EMBL" id="TDS33848.1"/>
    </source>
</evidence>
<accession>A0A1G6IJD3</accession>
<dbReference type="Proteomes" id="UP000324896">
    <property type="component" value="Unassembled WGS sequence"/>
</dbReference>
<dbReference type="EMBL" id="FNEH01000013">
    <property type="protein sequence ID" value="SDI74817.1"/>
    <property type="molecule type" value="Genomic_DNA"/>
</dbReference>
<dbReference type="AlphaFoldDB" id="A0A1G6IJD3"/>
<reference evidence="8 10" key="1">
    <citation type="submission" date="2016-10" db="EMBL/GenBank/DDBJ databases">
        <authorList>
            <person name="Varghese N."/>
            <person name="Submissions S."/>
        </authorList>
    </citation>
    <scope>NUCLEOTIDE SEQUENCE [LARGE SCALE GENOMIC DNA]</scope>
    <source>
        <strain evidence="2 14">WG10</strain>
        <strain evidence="3 10">WG2</strain>
        <strain evidence="5 8">WG5</strain>
    </source>
</reference>
<dbReference type="NCBIfam" id="NF046065">
    <property type="entry name" value="MtxRegRemB"/>
    <property type="match status" value="1"/>
</dbReference>
<dbReference type="GeneID" id="57013851"/>
<evidence type="ECO:0000313" key="2">
    <source>
        <dbReference type="EMBL" id="SDC06608.1"/>
    </source>
</evidence>
<dbReference type="Proteomes" id="UP000247389">
    <property type="component" value="Unassembled WGS sequence"/>
</dbReference>
<dbReference type="EMBL" id="SOEF01000045">
    <property type="protein sequence ID" value="TDX37021.1"/>
    <property type="molecule type" value="Genomic_DNA"/>
</dbReference>
<protein>
    <submittedName>
        <fullName evidence="1">Uncharacterized protein DUF370</fullName>
    </submittedName>
</protein>
<dbReference type="EMBL" id="FMYT01000002">
    <property type="protein sequence ID" value="SDC06608.1"/>
    <property type="molecule type" value="Genomic_DNA"/>
</dbReference>
<dbReference type="EMBL" id="QICM01000017">
    <property type="protein sequence ID" value="PXV64548.1"/>
    <property type="molecule type" value="Genomic_DNA"/>
</dbReference>
<dbReference type="OrthoDB" id="9811390at2"/>
<evidence type="ECO:0000313" key="13">
    <source>
        <dbReference type="Proteomes" id="UP000295758"/>
    </source>
</evidence>
<dbReference type="RefSeq" id="WP_073157926.1">
    <property type="nucleotide sequence ID" value="NZ_FMYT01000002.1"/>
</dbReference>
<evidence type="ECO:0000313" key="11">
    <source>
        <dbReference type="Proteomes" id="UP000247389"/>
    </source>
</evidence>
<keyword evidence="10" id="KW-1185">Reference proteome</keyword>
<name>A0A1G6IJD3_9FIRM</name>
<dbReference type="Proteomes" id="UP000295758">
    <property type="component" value="Unassembled WGS sequence"/>
</dbReference>
<evidence type="ECO:0000313" key="7">
    <source>
        <dbReference type="EMBL" id="TDX37021.1"/>
    </source>
</evidence>
<dbReference type="InterPro" id="IPR007169">
    <property type="entry name" value="RemA-like"/>
</dbReference>
<proteinExistence type="predicted"/>
<evidence type="ECO:0000313" key="9">
    <source>
        <dbReference type="Proteomes" id="UP000198945"/>
    </source>
</evidence>
<evidence type="ECO:0000313" key="5">
    <source>
        <dbReference type="EMBL" id="SES92316.1"/>
    </source>
</evidence>
<reference evidence="4 9" key="2">
    <citation type="submission" date="2016-10" db="EMBL/GenBank/DDBJ databases">
        <authorList>
            <person name="de Groot N.N."/>
        </authorList>
    </citation>
    <scope>NUCLEOTIDE SEQUENCE [LARGE SCALE GENOMIC DNA]</scope>
    <source>
        <strain evidence="4 9">WG7</strain>
    </source>
</reference>
<reference evidence="6 13" key="4">
    <citation type="submission" date="2019-03" db="EMBL/GenBank/DDBJ databases">
        <title>Deep subsurface shale carbon reservoir microbial communities from Ohio and West Virginia, USA.</title>
        <authorList>
            <person name="Wrighton K."/>
        </authorList>
    </citation>
    <scope>NUCLEOTIDE SEQUENCE [LARGE SCALE GENOMIC DNA]</scope>
    <source>
        <strain evidence="6 13">UTICA-S4D12</strain>
    </source>
</reference>
<dbReference type="Proteomes" id="UP000295472">
    <property type="component" value="Unassembled WGS sequence"/>
</dbReference>
<sequence length="86" mass="9510">MFLHLGDGYMIPSKEVVLIGDLESTTSSEITEEFLEISDEEGFIVDYSGGNPRSFVLTGETIYLSMISSKTLGDRVDKFTEENGGY</sequence>
<evidence type="ECO:0000313" key="1">
    <source>
        <dbReference type="EMBL" id="PXV64548.1"/>
    </source>
</evidence>
<dbReference type="STRING" id="54121.SAMN04515653_1133"/>
<evidence type="ECO:0000313" key="10">
    <source>
        <dbReference type="Proteomes" id="UP000199519"/>
    </source>
</evidence>
<dbReference type="Proteomes" id="UP000198945">
    <property type="component" value="Unassembled WGS sequence"/>
</dbReference>
<dbReference type="Proteomes" id="UP000198612">
    <property type="component" value="Unassembled WGS sequence"/>
</dbReference>
<reference evidence="1 11" key="3">
    <citation type="submission" date="2018-04" db="EMBL/GenBank/DDBJ databases">
        <title>Subsurface microbial communities from deep shales in Ohio and West Virginia, USA.</title>
        <authorList>
            <person name="Wrighton K."/>
        </authorList>
    </citation>
    <scope>NUCLEOTIDE SEQUENCE [LARGE SCALE GENOMIC DNA]</scope>
    <source>
        <strain evidence="7 12">DSMZ 11287</strain>
        <strain evidence="1 11">MSL28</strain>
    </source>
</reference>
<dbReference type="Proteomes" id="UP000199519">
    <property type="component" value="Unassembled WGS sequence"/>
</dbReference>